<proteinExistence type="predicted"/>
<name>A0A1G8T1L4_9NOCA</name>
<dbReference type="Proteomes" id="UP000183263">
    <property type="component" value="Unassembled WGS sequence"/>
</dbReference>
<dbReference type="AlphaFoldDB" id="A0A1G8T1L4"/>
<dbReference type="EMBL" id="FNDN01000033">
    <property type="protein sequence ID" value="SDJ35418.1"/>
    <property type="molecule type" value="Genomic_DNA"/>
</dbReference>
<organism evidence="1 2">
    <name type="scientific">Rhodococcus triatomae</name>
    <dbReference type="NCBI Taxonomy" id="300028"/>
    <lineage>
        <taxon>Bacteria</taxon>
        <taxon>Bacillati</taxon>
        <taxon>Actinomycetota</taxon>
        <taxon>Actinomycetes</taxon>
        <taxon>Mycobacteriales</taxon>
        <taxon>Nocardiaceae</taxon>
        <taxon>Rhodococcus</taxon>
    </lineage>
</organism>
<evidence type="ECO:0000313" key="2">
    <source>
        <dbReference type="Proteomes" id="UP000183263"/>
    </source>
</evidence>
<evidence type="ECO:0000313" key="1">
    <source>
        <dbReference type="EMBL" id="SDJ35418.1"/>
    </source>
</evidence>
<keyword evidence="2" id="KW-1185">Reference proteome</keyword>
<gene>
    <name evidence="1" type="ORF">SAMN05444695_1331</name>
</gene>
<sequence>MRSPSNEERVAVQHFWPQPLRISWIILLALLGALIPFTSEMIFRGILEGESGVVSGSLGALAILISGLIGTTGKVAAHRNLSPRIREATAQAQGRGVVVPSVTLRHAWLIFMLAGAAVYGLAASLLWHVVGNDTLIANSRDPDVGATVLGILGAGAVVMLVLLTPFLSWSQVILIPEGIRRIHRPRVPIFSKGYDTSIPWDSIDRVEPDVMSRGYSRNMPIINLHHNLEISDRPHYDGDGRLTLLLNDLVAEPNTLLALIEDVHANPERRHLLATPEARLLLTPPPLRERWAAAKRLKREAGEAERSST</sequence>
<dbReference type="RefSeq" id="WP_139183378.1">
    <property type="nucleotide sequence ID" value="NZ_CP048813.1"/>
</dbReference>
<accession>A0A1G8T1L4</accession>
<reference evidence="1 2" key="1">
    <citation type="submission" date="2016-10" db="EMBL/GenBank/DDBJ databases">
        <authorList>
            <person name="de Groot N.N."/>
        </authorList>
    </citation>
    <scope>NUCLEOTIDE SEQUENCE [LARGE SCALE GENOMIC DNA]</scope>
    <source>
        <strain evidence="1 2">DSM 44892</strain>
    </source>
</reference>
<protein>
    <submittedName>
        <fullName evidence="1">Uncharacterized protein</fullName>
    </submittedName>
</protein>